<keyword evidence="2" id="KW-1185">Reference proteome</keyword>
<organism evidence="1 2">
    <name type="scientific">Aeromonas phage phiA8-29</name>
    <dbReference type="NCBI Taxonomy" id="1978922"/>
    <lineage>
        <taxon>Viruses</taxon>
        <taxon>Duplodnaviria</taxon>
        <taxon>Heunggongvirae</taxon>
        <taxon>Uroviricota</taxon>
        <taxon>Caudoviricetes</taxon>
        <taxon>Pantevenvirales</taxon>
        <taxon>Ackermannviridae</taxon>
        <taxon>Tedavirus</taxon>
        <taxon>Tedavirus A829</taxon>
    </lineage>
</organism>
<evidence type="ECO:0000313" key="2">
    <source>
        <dbReference type="Proteomes" id="UP000221506"/>
    </source>
</evidence>
<evidence type="ECO:0000313" key="1">
    <source>
        <dbReference type="EMBL" id="ARK07898.1"/>
    </source>
</evidence>
<dbReference type="EMBL" id="KY914485">
    <property type="protein sequence ID" value="ARK07898.1"/>
    <property type="molecule type" value="Genomic_DNA"/>
</dbReference>
<gene>
    <name evidence="1" type="ORF">phiA829_078</name>
</gene>
<reference evidence="1 2" key="1">
    <citation type="submission" date="2017-04" db="EMBL/GenBank/DDBJ databases">
        <title>Complete genome sequence and characterization of temperature-dependent bacteriophage phiA8-29 infecting Aeromonas.</title>
        <authorList>
            <person name="He Y."/>
            <person name="Yang H."/>
        </authorList>
    </citation>
    <scope>NUCLEOTIDE SEQUENCE [LARGE SCALE GENOMIC DNA]</scope>
</reference>
<name>A0A1W6DYC0_9CAUD</name>
<accession>A0A1W6DYC0</accession>
<protein>
    <submittedName>
        <fullName evidence="1">Putative baseplate tail tube</fullName>
    </submittedName>
</protein>
<proteinExistence type="predicted"/>
<sequence>MSVLAERIRSNFIRYGVQRVNRFRVTIPLPQKINQLFDQTESQGFLPTEIKKAIQIGSILGGLNGQGDRSIQFMCRSTEVPGYQTSTMRGEWQGHSFKIATGLEQSSITFSFQLSGDANEKKIFDSWKKLIVDEETRLVGYPDDYGVDIQIEMLDLKDNPIYEIWLVDAWPQTVQNVGLNRLASDMANGLETSFTYTRLSDYKPTKQNSVSGIPGSLGEIIDGIANGDLEAAAYAARRLIVQAQSGDFSGEAGAIFAKIDEIVRNTTGISASEMGKVQMNLETMVHQATGIGSSDRNRLLDLVSKL</sequence>
<dbReference type="Proteomes" id="UP000221506">
    <property type="component" value="Segment"/>
</dbReference>